<comment type="caution">
    <text evidence="2">The sequence shown here is derived from an EMBL/GenBank/DDBJ whole genome shotgun (WGS) entry which is preliminary data.</text>
</comment>
<evidence type="ECO:0000256" key="1">
    <source>
        <dbReference type="SAM" id="MobiDB-lite"/>
    </source>
</evidence>
<feature type="region of interest" description="Disordered" evidence="1">
    <location>
        <begin position="1"/>
        <end position="20"/>
    </location>
</feature>
<name>A0AAV1RZT7_9ROSI</name>
<dbReference type="PANTHER" id="PTHR33699">
    <property type="entry name" value="EXPRESSED PROTEIN"/>
    <property type="match status" value="1"/>
</dbReference>
<evidence type="ECO:0000313" key="3">
    <source>
        <dbReference type="Proteomes" id="UP001314170"/>
    </source>
</evidence>
<organism evidence="2 3">
    <name type="scientific">Dovyalis caffra</name>
    <dbReference type="NCBI Taxonomy" id="77055"/>
    <lineage>
        <taxon>Eukaryota</taxon>
        <taxon>Viridiplantae</taxon>
        <taxon>Streptophyta</taxon>
        <taxon>Embryophyta</taxon>
        <taxon>Tracheophyta</taxon>
        <taxon>Spermatophyta</taxon>
        <taxon>Magnoliopsida</taxon>
        <taxon>eudicotyledons</taxon>
        <taxon>Gunneridae</taxon>
        <taxon>Pentapetalae</taxon>
        <taxon>rosids</taxon>
        <taxon>fabids</taxon>
        <taxon>Malpighiales</taxon>
        <taxon>Salicaceae</taxon>
        <taxon>Flacourtieae</taxon>
        <taxon>Dovyalis</taxon>
    </lineage>
</organism>
<sequence length="226" mass="25818">MESQIKSAYTTPQGDQGSQRICKLSPYKHALEEKRDFNERQAYTPLVPLMRPRSHLCTTVQGSAEWRRSGQIPAFGNWDQTNELPITQYFESARQAGLIRYSTNSSGECGHQYRRGDLYASDFNKPSRNLALPRKGRMREKRGPHVKELRKQGKVCDVTEPARKQQPTMPISMYNNNNNTKISHGHKIDTVIGSKVPVKHPKAVDEDLYKIPPELLRSPKRVSFLA</sequence>
<reference evidence="2 3" key="1">
    <citation type="submission" date="2024-01" db="EMBL/GenBank/DDBJ databases">
        <authorList>
            <person name="Waweru B."/>
        </authorList>
    </citation>
    <scope>NUCLEOTIDE SEQUENCE [LARGE SCALE GENOMIC DNA]</scope>
</reference>
<dbReference type="Proteomes" id="UP001314170">
    <property type="component" value="Unassembled WGS sequence"/>
</dbReference>
<dbReference type="EMBL" id="CAWUPB010001160">
    <property type="protein sequence ID" value="CAK7341301.1"/>
    <property type="molecule type" value="Genomic_DNA"/>
</dbReference>
<keyword evidence="3" id="KW-1185">Reference proteome</keyword>
<gene>
    <name evidence="2" type="ORF">DCAF_LOCUS16216</name>
</gene>
<proteinExistence type="predicted"/>
<protein>
    <submittedName>
        <fullName evidence="2">Uncharacterized protein</fullName>
    </submittedName>
</protein>
<accession>A0AAV1RZT7</accession>
<evidence type="ECO:0000313" key="2">
    <source>
        <dbReference type="EMBL" id="CAK7341301.1"/>
    </source>
</evidence>
<feature type="compositionally biased region" description="Polar residues" evidence="1">
    <location>
        <begin position="1"/>
        <end position="19"/>
    </location>
</feature>
<dbReference type="AlphaFoldDB" id="A0AAV1RZT7"/>
<dbReference type="PANTHER" id="PTHR33699:SF3">
    <property type="entry name" value="OS06G0347300 PROTEIN"/>
    <property type="match status" value="1"/>
</dbReference>